<accession>A0A7J7IT94</accession>
<comment type="caution">
    <text evidence="5">The sequence shown here is derived from an EMBL/GenBank/DDBJ whole genome shotgun (WGS) entry which is preliminary data.</text>
</comment>
<feature type="transmembrane region" description="Helical" evidence="3">
    <location>
        <begin position="12"/>
        <end position="32"/>
    </location>
</feature>
<sequence>MAVIRVNRNTKTVVRVLVGAGAFWLLVSIFFIKSSSDDNRPPQLRRPRADLEQFKPAQPSKKFEFPPPSTEASGKSGGLFQSEPDRNIIPPPLHIQLKKPNVNPNAPGEMGKAVDINKDDLSPEERKKYDEGFHANAFNEYASNMISVHRQLPDIRDPECSEIKYAKNLPDTSVILCFHNEAWSVLLRSVHSIIDRSDPKLLKEIILVDDFSDKPHLGEKLKKYMDDLKIVTIVRMSQREGLIRARLAGARAASGTVLTFLDSHIECTEGKQIIAIIYSLWLLLRVFCVFFMCVAPIHSPTMAGVYSP</sequence>
<evidence type="ECO:0000256" key="2">
    <source>
        <dbReference type="SAM" id="MobiDB-lite"/>
    </source>
</evidence>
<dbReference type="InterPro" id="IPR001173">
    <property type="entry name" value="Glyco_trans_2-like"/>
</dbReference>
<dbReference type="Proteomes" id="UP000593567">
    <property type="component" value="Unassembled WGS sequence"/>
</dbReference>
<dbReference type="SUPFAM" id="SSF53448">
    <property type="entry name" value="Nucleotide-diphospho-sugar transferases"/>
    <property type="match status" value="1"/>
</dbReference>
<evidence type="ECO:0000313" key="6">
    <source>
        <dbReference type="Proteomes" id="UP000593567"/>
    </source>
</evidence>
<protein>
    <recommendedName>
        <fullName evidence="4">Glycosyltransferase 2-like domain-containing protein</fullName>
    </recommendedName>
</protein>
<feature type="transmembrane region" description="Helical" evidence="3">
    <location>
        <begin position="273"/>
        <end position="294"/>
    </location>
</feature>
<feature type="domain" description="Glycosyltransferase 2-like" evidence="4">
    <location>
        <begin position="173"/>
        <end position="270"/>
    </location>
</feature>
<keyword evidence="6" id="KW-1185">Reference proteome</keyword>
<evidence type="ECO:0000259" key="4">
    <source>
        <dbReference type="Pfam" id="PF00535"/>
    </source>
</evidence>
<keyword evidence="1" id="KW-1015">Disulfide bond</keyword>
<feature type="region of interest" description="Disordered" evidence="2">
    <location>
        <begin position="50"/>
        <end position="85"/>
    </location>
</feature>
<keyword evidence="3" id="KW-0812">Transmembrane</keyword>
<keyword evidence="3" id="KW-0472">Membrane</keyword>
<dbReference type="GO" id="GO:0005794">
    <property type="term" value="C:Golgi apparatus"/>
    <property type="evidence" value="ECO:0007669"/>
    <property type="project" value="TreeGrafter"/>
</dbReference>
<organism evidence="5 6">
    <name type="scientific">Bugula neritina</name>
    <name type="common">Brown bryozoan</name>
    <name type="synonym">Sertularia neritina</name>
    <dbReference type="NCBI Taxonomy" id="10212"/>
    <lineage>
        <taxon>Eukaryota</taxon>
        <taxon>Metazoa</taxon>
        <taxon>Spiralia</taxon>
        <taxon>Lophotrochozoa</taxon>
        <taxon>Bryozoa</taxon>
        <taxon>Gymnolaemata</taxon>
        <taxon>Cheilostomatida</taxon>
        <taxon>Flustrina</taxon>
        <taxon>Buguloidea</taxon>
        <taxon>Bugulidae</taxon>
        <taxon>Bugula</taxon>
    </lineage>
</organism>
<dbReference type="InterPro" id="IPR029044">
    <property type="entry name" value="Nucleotide-diphossugar_trans"/>
</dbReference>
<proteinExistence type="predicted"/>
<dbReference type="PANTHER" id="PTHR11675">
    <property type="entry name" value="N-ACETYLGALACTOSAMINYLTRANSFERASE"/>
    <property type="match status" value="1"/>
</dbReference>
<dbReference type="Pfam" id="PF00535">
    <property type="entry name" value="Glycos_transf_2"/>
    <property type="match status" value="1"/>
</dbReference>
<evidence type="ECO:0000313" key="5">
    <source>
        <dbReference type="EMBL" id="KAF6017035.1"/>
    </source>
</evidence>
<keyword evidence="3" id="KW-1133">Transmembrane helix</keyword>
<dbReference type="AlphaFoldDB" id="A0A7J7IT94"/>
<reference evidence="5" key="1">
    <citation type="submission" date="2020-06" db="EMBL/GenBank/DDBJ databases">
        <title>Draft genome of Bugula neritina, a colonial animal packing powerful symbionts and potential medicines.</title>
        <authorList>
            <person name="Rayko M."/>
        </authorList>
    </citation>
    <scope>NUCLEOTIDE SEQUENCE [LARGE SCALE GENOMIC DNA]</scope>
    <source>
        <strain evidence="5">Kwan_BN1</strain>
    </source>
</reference>
<gene>
    <name evidence="5" type="ORF">EB796_024656</name>
</gene>
<dbReference type="OrthoDB" id="6284712at2759"/>
<dbReference type="Gene3D" id="3.90.550.10">
    <property type="entry name" value="Spore Coat Polysaccharide Biosynthesis Protein SpsA, Chain A"/>
    <property type="match status" value="1"/>
</dbReference>
<evidence type="ECO:0000256" key="3">
    <source>
        <dbReference type="SAM" id="Phobius"/>
    </source>
</evidence>
<dbReference type="GO" id="GO:0006493">
    <property type="term" value="P:protein O-linked glycosylation"/>
    <property type="evidence" value="ECO:0007669"/>
    <property type="project" value="TreeGrafter"/>
</dbReference>
<dbReference type="GO" id="GO:0004653">
    <property type="term" value="F:polypeptide N-acetylgalactosaminyltransferase activity"/>
    <property type="evidence" value="ECO:0007669"/>
    <property type="project" value="TreeGrafter"/>
</dbReference>
<name>A0A7J7IT94_BUGNE</name>
<dbReference type="EMBL" id="VXIV02003439">
    <property type="protein sequence ID" value="KAF6017035.1"/>
    <property type="molecule type" value="Genomic_DNA"/>
</dbReference>
<dbReference type="PANTHER" id="PTHR11675:SF131">
    <property type="entry name" value="POLYPEPTIDE N-ACETYLGALACTOSAMINYLTRANSFERASE 9-RELATED"/>
    <property type="match status" value="1"/>
</dbReference>
<evidence type="ECO:0000256" key="1">
    <source>
        <dbReference type="ARBA" id="ARBA00023157"/>
    </source>
</evidence>